<reference evidence="3 4" key="1">
    <citation type="submission" date="2019-05" db="EMBL/GenBank/DDBJ databases">
        <authorList>
            <person name="Pankratov T."/>
            <person name="Grouzdev D."/>
        </authorList>
    </citation>
    <scope>NUCLEOTIDE SEQUENCE [LARGE SCALE GENOMIC DNA]</scope>
    <source>
        <strain evidence="3 4">KEBCLARHB70R</strain>
    </source>
</reference>
<feature type="transmembrane region" description="Helical" evidence="1">
    <location>
        <begin position="6"/>
        <end position="28"/>
    </location>
</feature>
<keyword evidence="1" id="KW-0472">Membrane</keyword>
<feature type="transmembrane region" description="Helical" evidence="1">
    <location>
        <begin position="80"/>
        <end position="100"/>
    </location>
</feature>
<keyword evidence="1" id="KW-1133">Transmembrane helix</keyword>
<dbReference type="PROSITE" id="PS51832">
    <property type="entry name" value="HD_GYP"/>
    <property type="match status" value="1"/>
</dbReference>
<keyword evidence="4" id="KW-1185">Reference proteome</keyword>
<feature type="domain" description="HD-GYP" evidence="2">
    <location>
        <begin position="100"/>
        <end position="297"/>
    </location>
</feature>
<dbReference type="SUPFAM" id="SSF109604">
    <property type="entry name" value="HD-domain/PDEase-like"/>
    <property type="match status" value="1"/>
</dbReference>
<dbReference type="OrthoDB" id="9176789at2"/>
<feature type="transmembrane region" description="Helical" evidence="1">
    <location>
        <begin position="49"/>
        <end position="68"/>
    </location>
</feature>
<dbReference type="InterPro" id="IPR037522">
    <property type="entry name" value="HD_GYP_dom"/>
</dbReference>
<dbReference type="Pfam" id="PF13487">
    <property type="entry name" value="HD_5"/>
    <property type="match status" value="1"/>
</dbReference>
<evidence type="ECO:0000259" key="2">
    <source>
        <dbReference type="PROSITE" id="PS51832"/>
    </source>
</evidence>
<dbReference type="PANTHER" id="PTHR45228">
    <property type="entry name" value="CYCLIC DI-GMP PHOSPHODIESTERASE TM_0186-RELATED"/>
    <property type="match status" value="1"/>
</dbReference>
<dbReference type="InterPro" id="IPR003607">
    <property type="entry name" value="HD/PDEase_dom"/>
</dbReference>
<proteinExistence type="predicted"/>
<name>A0A5R9JEE1_9PROT</name>
<protein>
    <submittedName>
        <fullName evidence="3">HD domain-containing protein</fullName>
    </submittedName>
</protein>
<dbReference type="SMART" id="SM00471">
    <property type="entry name" value="HDc"/>
    <property type="match status" value="1"/>
</dbReference>
<dbReference type="CDD" id="cd00077">
    <property type="entry name" value="HDc"/>
    <property type="match status" value="1"/>
</dbReference>
<evidence type="ECO:0000313" key="3">
    <source>
        <dbReference type="EMBL" id="TLU74001.1"/>
    </source>
</evidence>
<dbReference type="InterPro" id="IPR052020">
    <property type="entry name" value="Cyclic_di-GMP/3'3'-cGAMP_PDE"/>
</dbReference>
<sequence>MSGFQPNLVLVVAVSLSGVLSLAGYLFAFASIRRLAEDMLRPTVGLGDLVKPIAGGMLLGLTLLVLRLGDVPQQAPEGSIVTSVLLAVTLAGACVGAWSARPRRIRAPLDQAELVRRLCVAGDTHEDATARIAVRLALAAGFDPAQSSDLLVAATLHDVGKIGLPSALLAKPGELDADERRLVQGHTRIGHRMLARSGEPMLDLAASIALHHHERWDGTGYPQGIAGDAIPLTSRVVAIAEAFDMLLSERCYKAAWELDEVSRYLARGAGTHFDPTLMELFLADLSGMVAARDGATAPGERVPEPFPDLDRVLEPILADPMQDGRLPETIPLFAWGSAGKTRPLAEGGHLA</sequence>
<gene>
    <name evidence="3" type="ORF">FE263_01925</name>
</gene>
<accession>A0A5R9JEE1</accession>
<dbReference type="RefSeq" id="WP_138324254.1">
    <property type="nucleotide sequence ID" value="NZ_VCDI01000001.1"/>
</dbReference>
<organism evidence="3 4">
    <name type="scientific">Lichenicoccus roseus</name>
    <dbReference type="NCBI Taxonomy" id="2683649"/>
    <lineage>
        <taxon>Bacteria</taxon>
        <taxon>Pseudomonadati</taxon>
        <taxon>Pseudomonadota</taxon>
        <taxon>Alphaproteobacteria</taxon>
        <taxon>Acetobacterales</taxon>
        <taxon>Acetobacteraceae</taxon>
        <taxon>Lichenicoccus</taxon>
    </lineage>
</organism>
<dbReference type="Proteomes" id="UP000305654">
    <property type="component" value="Unassembled WGS sequence"/>
</dbReference>
<evidence type="ECO:0000313" key="4">
    <source>
        <dbReference type="Proteomes" id="UP000305654"/>
    </source>
</evidence>
<evidence type="ECO:0000256" key="1">
    <source>
        <dbReference type="SAM" id="Phobius"/>
    </source>
</evidence>
<comment type="caution">
    <text evidence="3">The sequence shown here is derived from an EMBL/GenBank/DDBJ whole genome shotgun (WGS) entry which is preliminary data.</text>
</comment>
<dbReference type="Gene3D" id="1.10.3210.10">
    <property type="entry name" value="Hypothetical protein af1432"/>
    <property type="match status" value="1"/>
</dbReference>
<dbReference type="EMBL" id="VCDI01000001">
    <property type="protein sequence ID" value="TLU74001.1"/>
    <property type="molecule type" value="Genomic_DNA"/>
</dbReference>
<dbReference type="AlphaFoldDB" id="A0A5R9JEE1"/>
<dbReference type="GO" id="GO:0008081">
    <property type="term" value="F:phosphoric diester hydrolase activity"/>
    <property type="evidence" value="ECO:0007669"/>
    <property type="project" value="UniProtKB-ARBA"/>
</dbReference>
<keyword evidence="1" id="KW-0812">Transmembrane</keyword>